<protein>
    <submittedName>
        <fullName evidence="2">Uncharacterized protein</fullName>
    </submittedName>
</protein>
<reference evidence="2 3" key="1">
    <citation type="submission" date="2020-07" db="EMBL/GenBank/DDBJ databases">
        <title>Sequencing the genomes of 1000 actinobacteria strains.</title>
        <authorList>
            <person name="Klenk H.-P."/>
        </authorList>
    </citation>
    <scope>NUCLEOTIDE SEQUENCE [LARGE SCALE GENOMIC DNA]</scope>
    <source>
        <strain evidence="2 3">DSM 45927</strain>
    </source>
</reference>
<gene>
    <name evidence="2" type="ORF">HNR12_005192</name>
</gene>
<evidence type="ECO:0000256" key="1">
    <source>
        <dbReference type="SAM" id="MobiDB-lite"/>
    </source>
</evidence>
<keyword evidence="3" id="KW-1185">Reference proteome</keyword>
<comment type="caution">
    <text evidence="2">The sequence shown here is derived from an EMBL/GenBank/DDBJ whole genome shotgun (WGS) entry which is preliminary data.</text>
</comment>
<dbReference type="EMBL" id="JACCFO010000001">
    <property type="protein sequence ID" value="NYI98915.1"/>
    <property type="molecule type" value="Genomic_DNA"/>
</dbReference>
<name>A0A853BW02_9ACTN</name>
<sequence>MTITDLRPGHPTGAPGAIVHSYLPLRYVLTESLVVRSGYDPLRITTDHVVNGRAQRGMLAAALRHAGRDHLVEPWIARGSAIRFAPAFPRLEDPAGAAATVPAPRCWHVHTPPGHTDPLLADLLAAPAAPGISYRALGGLVTPDLARRAVPLTRTEQYLGVARKDAGRHGVPYLTTSLEPGQVYEARWQLSAGSADELADLAAHVLDTLAAADGLLSLGSGGTRAHGGGIRVAPALGEGAPLTPDRLDFGRSDWPAGEVRDLLLLSPALVDDHRGRPAPAALTAAAARALADLLGPGAAEPVGAHIQQEAVGAYHRLYRGPMAEQWAAAPGSVVRLRALRTITLAEIRAVEARPLGRRAADGHGAAVLVPVAAPGPVPADHAPLVRTDTADPPPHPPAAVEPPGPERTEFRTRPVALGDGSPVRVDPAWVAAEAAADPARSPVARLQDTLLTRAAADPVRARARDLARRSARLPPAPLLGRLREVASAPAADPRAVLTRLAGVVTGDPDRAAPHTPLPEPARADLAATAVPHGDRELPLPQWLDSAAGDPRAWWRHAGPDPAALAAALAPVDLTWRGGGGPGAAARAWSDRPEVRARLSVQLITCWLAAAAWIGRDTGHREEAR</sequence>
<dbReference type="Proteomes" id="UP000575985">
    <property type="component" value="Unassembled WGS sequence"/>
</dbReference>
<dbReference type="AlphaFoldDB" id="A0A853BW02"/>
<evidence type="ECO:0000313" key="2">
    <source>
        <dbReference type="EMBL" id="NYI98915.1"/>
    </source>
</evidence>
<dbReference type="RefSeq" id="WP_179769977.1">
    <property type="nucleotide sequence ID" value="NZ_JACCFO010000001.1"/>
</dbReference>
<evidence type="ECO:0000313" key="3">
    <source>
        <dbReference type="Proteomes" id="UP000575985"/>
    </source>
</evidence>
<proteinExistence type="predicted"/>
<feature type="region of interest" description="Disordered" evidence="1">
    <location>
        <begin position="378"/>
        <end position="418"/>
    </location>
</feature>
<feature type="compositionally biased region" description="Pro residues" evidence="1">
    <location>
        <begin position="391"/>
        <end position="403"/>
    </location>
</feature>
<organism evidence="2 3">
    <name type="scientific">Streptomonospora nanhaiensis</name>
    <dbReference type="NCBI Taxonomy" id="1323731"/>
    <lineage>
        <taxon>Bacteria</taxon>
        <taxon>Bacillati</taxon>
        <taxon>Actinomycetota</taxon>
        <taxon>Actinomycetes</taxon>
        <taxon>Streptosporangiales</taxon>
        <taxon>Nocardiopsidaceae</taxon>
        <taxon>Streptomonospora</taxon>
    </lineage>
</organism>
<accession>A0A853BW02</accession>